<sequence length="88" mass="9991">MRKILAATLLTLTLSMPSVMAQPIPAQEITLDAEAEARIRRAVEALVPEYNRRLARDGETSANDWIRQKAFELGQREAELMKQRLGRN</sequence>
<keyword evidence="1" id="KW-0732">Signal</keyword>
<accession>A0A0F5FFR4</accession>
<dbReference type="PATRIC" id="fig|429727.3.peg.2422"/>
<protein>
    <submittedName>
        <fullName evidence="2">Uncharacterized protein</fullName>
    </submittedName>
</protein>
<dbReference type="OrthoDB" id="7876940at2"/>
<dbReference type="AlphaFoldDB" id="A0A0F5FFR4"/>
<feature type="signal peptide" evidence="1">
    <location>
        <begin position="1"/>
        <end position="21"/>
    </location>
</feature>
<dbReference type="Proteomes" id="UP000033649">
    <property type="component" value="Unassembled WGS sequence"/>
</dbReference>
<proteinExistence type="predicted"/>
<evidence type="ECO:0000313" key="2">
    <source>
        <dbReference type="EMBL" id="KKB07440.1"/>
    </source>
</evidence>
<dbReference type="EMBL" id="JZEY01000061">
    <property type="protein sequence ID" value="KKB07440.1"/>
    <property type="molecule type" value="Genomic_DNA"/>
</dbReference>
<organism evidence="2 3">
    <name type="scientific">Devosia chinhatensis</name>
    <dbReference type="NCBI Taxonomy" id="429727"/>
    <lineage>
        <taxon>Bacteria</taxon>
        <taxon>Pseudomonadati</taxon>
        <taxon>Pseudomonadota</taxon>
        <taxon>Alphaproteobacteria</taxon>
        <taxon>Hyphomicrobiales</taxon>
        <taxon>Devosiaceae</taxon>
        <taxon>Devosia</taxon>
    </lineage>
</organism>
<reference evidence="2 3" key="1">
    <citation type="submission" date="2015-03" db="EMBL/GenBank/DDBJ databases">
        <authorList>
            <person name="Hassan Y."/>
            <person name="Lepp D."/>
            <person name="Li X.-Z."/>
            <person name="Zhou T."/>
        </authorList>
    </citation>
    <scope>NUCLEOTIDE SEQUENCE [LARGE SCALE GENOMIC DNA]</scope>
    <source>
        <strain evidence="2 3">IPL18</strain>
    </source>
</reference>
<evidence type="ECO:0000256" key="1">
    <source>
        <dbReference type="SAM" id="SignalP"/>
    </source>
</evidence>
<dbReference type="RefSeq" id="WP_046105469.1">
    <property type="nucleotide sequence ID" value="NZ_JZEY01000061.1"/>
</dbReference>
<comment type="caution">
    <text evidence="2">The sequence shown here is derived from an EMBL/GenBank/DDBJ whole genome shotgun (WGS) entry which is preliminary data.</text>
</comment>
<gene>
    <name evidence="2" type="ORF">VE26_11770</name>
</gene>
<dbReference type="STRING" id="429727.VE26_11770"/>
<keyword evidence="3" id="KW-1185">Reference proteome</keyword>
<name>A0A0F5FFR4_9HYPH</name>
<feature type="chain" id="PRO_5002486587" evidence="1">
    <location>
        <begin position="22"/>
        <end position="88"/>
    </location>
</feature>
<evidence type="ECO:0000313" key="3">
    <source>
        <dbReference type="Proteomes" id="UP000033649"/>
    </source>
</evidence>